<evidence type="ECO:0000313" key="2">
    <source>
        <dbReference type="EMBL" id="PAW54951.1"/>
    </source>
</evidence>
<reference evidence="2 3" key="1">
    <citation type="submission" date="2017-08" db="EMBL/GenBank/DDBJ databases">
        <title>Draft Genome Sequence of Pseudomonas moraviensis TYU6, isolated from Taxus cuspidata by using PacBio Single-Molecule Real-Time Technology.</title>
        <authorList>
            <person name="Baek K.-H."/>
            <person name="Mishra A.K."/>
        </authorList>
    </citation>
    <scope>NUCLEOTIDE SEQUENCE [LARGE SCALE GENOMIC DNA]</scope>
    <source>
        <strain evidence="2 3">TYU6</strain>
    </source>
</reference>
<proteinExistence type="predicted"/>
<evidence type="ECO:0000259" key="1">
    <source>
        <dbReference type="Pfam" id="PF20276"/>
    </source>
</evidence>
<dbReference type="InterPro" id="IPR046920">
    <property type="entry name" value="ABC-3C_CTD1"/>
</dbReference>
<gene>
    <name evidence="2" type="ORF">CKQ80_06425</name>
</gene>
<feature type="domain" description="ABC-three component systems C-terminal" evidence="1">
    <location>
        <begin position="85"/>
        <end position="325"/>
    </location>
</feature>
<protein>
    <recommendedName>
        <fullName evidence="1">ABC-three component systems C-terminal domain-containing protein</fullName>
    </recommendedName>
</protein>
<dbReference type="EMBL" id="NRST01000001">
    <property type="protein sequence ID" value="PAW54951.1"/>
    <property type="molecule type" value="Genomic_DNA"/>
</dbReference>
<accession>A0A2A2PI85</accession>
<sequence>MGSGEKDFELQLDSTDDFAIYKNNSLVSAHQVKAKVGNKRNVYLGALKKSGDIILDRKSGTLRYFHISVPLDDMSDYSTDNGEVVKFYEYGKEKYCSLDDIEKITKKAIKSIFDQLGIVQSEQTLNLNYCLVSEQISSKAIYIHAQNQLHGYTENEAAYKNRISSSEILETLLDNQLHQDVEYFAAELRGEFFAALEAKVDEDVSAFTEQNYLRTTEIFRHLYSLPKEEVEKLCQLLNPSERFSKIHKIDVFRYTRLIGRICVDPVLKGVPHYLSRRNSFYLPTALTLVDEIEASQCAGQINEAVTTNEGLLTLLFEYNNLIAAHLETPFKVESKITDCDDAAYSGVVGDEYEARITKQLRINVLPLKDAEAEINA</sequence>
<name>A0A2A2PI85_9PSED</name>
<comment type="caution">
    <text evidence="2">The sequence shown here is derived from an EMBL/GenBank/DDBJ whole genome shotgun (WGS) entry which is preliminary data.</text>
</comment>
<organism evidence="2 3">
    <name type="scientific">Pseudomonas moraviensis</name>
    <dbReference type="NCBI Taxonomy" id="321662"/>
    <lineage>
        <taxon>Bacteria</taxon>
        <taxon>Pseudomonadati</taxon>
        <taxon>Pseudomonadota</taxon>
        <taxon>Gammaproteobacteria</taxon>
        <taxon>Pseudomonadales</taxon>
        <taxon>Pseudomonadaceae</taxon>
        <taxon>Pseudomonas</taxon>
    </lineage>
</organism>
<evidence type="ECO:0000313" key="3">
    <source>
        <dbReference type="Proteomes" id="UP000217830"/>
    </source>
</evidence>
<dbReference type="Proteomes" id="UP000217830">
    <property type="component" value="Unassembled WGS sequence"/>
</dbReference>
<dbReference type="Pfam" id="PF20276">
    <property type="entry name" value="CTD1"/>
    <property type="match status" value="1"/>
</dbReference>
<keyword evidence="3" id="KW-1185">Reference proteome</keyword>
<dbReference type="AlphaFoldDB" id="A0A2A2PI85"/>